<organism evidence="1 2">
    <name type="scientific">Actinoplanes couchii</name>
    <dbReference type="NCBI Taxonomy" id="403638"/>
    <lineage>
        <taxon>Bacteria</taxon>
        <taxon>Bacillati</taxon>
        <taxon>Actinomycetota</taxon>
        <taxon>Actinomycetes</taxon>
        <taxon>Micromonosporales</taxon>
        <taxon>Micromonosporaceae</taxon>
        <taxon>Actinoplanes</taxon>
    </lineage>
</organism>
<evidence type="ECO:0000313" key="2">
    <source>
        <dbReference type="Proteomes" id="UP000612282"/>
    </source>
</evidence>
<comment type="caution">
    <text evidence="1">The sequence shown here is derived from an EMBL/GenBank/DDBJ whole genome shotgun (WGS) entry which is preliminary data.</text>
</comment>
<sequence>MSSAAPYLRAVGMAALQAGVSGAWIAARDLSPARRRLARAGSVAALAAVSYVVTPDAPDDDDDEITLAARPFPVSDPPSGAEGPEFVFDKRKAALAAGVLGLSVAALVGRRQLEKRWHARLTRKNHPHPTRGLAVRMATVEFAGHLAFQLADVRKGARAR</sequence>
<keyword evidence="2" id="KW-1185">Reference proteome</keyword>
<accession>A0ABQ3WZS0</accession>
<gene>
    <name evidence="1" type="ORF">Aco03nite_001730</name>
</gene>
<evidence type="ECO:0000313" key="1">
    <source>
        <dbReference type="EMBL" id="GID51769.1"/>
    </source>
</evidence>
<dbReference type="Proteomes" id="UP000612282">
    <property type="component" value="Unassembled WGS sequence"/>
</dbReference>
<dbReference type="RefSeq" id="WP_203792561.1">
    <property type="nucleotide sequence ID" value="NZ_BAAAQE010000090.1"/>
</dbReference>
<reference evidence="1 2" key="1">
    <citation type="submission" date="2021-01" db="EMBL/GenBank/DDBJ databases">
        <title>Whole genome shotgun sequence of Actinoplanes couchii NBRC 106145.</title>
        <authorList>
            <person name="Komaki H."/>
            <person name="Tamura T."/>
        </authorList>
    </citation>
    <scope>NUCLEOTIDE SEQUENCE [LARGE SCALE GENOMIC DNA]</scope>
    <source>
        <strain evidence="1 2">NBRC 106145</strain>
    </source>
</reference>
<name>A0ABQ3WZS0_9ACTN</name>
<dbReference type="EMBL" id="BOMG01000004">
    <property type="protein sequence ID" value="GID51769.1"/>
    <property type="molecule type" value="Genomic_DNA"/>
</dbReference>
<proteinExistence type="predicted"/>
<protein>
    <submittedName>
        <fullName evidence="1">Uncharacterized protein</fullName>
    </submittedName>
</protein>